<organism evidence="4 5">
    <name type="scientific">Campylobacter anatolicus</name>
    <dbReference type="NCBI Taxonomy" id="2829105"/>
    <lineage>
        <taxon>Bacteria</taxon>
        <taxon>Pseudomonadati</taxon>
        <taxon>Campylobacterota</taxon>
        <taxon>Epsilonproteobacteria</taxon>
        <taxon>Campylobacterales</taxon>
        <taxon>Campylobacteraceae</taxon>
        <taxon>Campylobacter</taxon>
    </lineage>
</organism>
<dbReference type="PANTHER" id="PTHR30217">
    <property type="entry name" value="PEPTIDASE U32 FAMILY"/>
    <property type="match status" value="1"/>
</dbReference>
<reference evidence="4 5" key="1">
    <citation type="submission" date="2021-04" db="EMBL/GenBank/DDBJ databases">
        <title>Molecular and phenotypic characterization and identification of bacterial isolates recovered from the Anatolian ground squirrels (Spermophilus xanthoprymnus) and which have the potential to form a new species in the Campylobacter genus.</title>
        <authorList>
            <person name="Aydin F."/>
            <person name="Abay S."/>
            <person name="Kayman T."/>
            <person name="Karakaya E."/>
            <person name="Mustak H.K."/>
            <person name="Mustak I.B."/>
            <person name="Bilgin N."/>
            <person name="Duzler A."/>
            <person name="Sahin O."/>
            <person name="Guran O."/>
            <person name="Saticioglu I.B."/>
        </authorList>
    </citation>
    <scope>NUCLEOTIDE SEQUENCE [LARGE SCALE GENOMIC DNA]</scope>
    <source>
        <strain evidence="5">faydin-G24</strain>
    </source>
</reference>
<keyword evidence="5" id="KW-1185">Reference proteome</keyword>
<protein>
    <submittedName>
        <fullName evidence="4">U32 family peptidase</fullName>
    </submittedName>
</protein>
<evidence type="ECO:0000256" key="3">
    <source>
        <dbReference type="ARBA" id="ARBA00038374"/>
    </source>
</evidence>
<accession>A0ABS5HHS8</accession>
<evidence type="ECO:0000256" key="2">
    <source>
        <dbReference type="ARBA" id="ARBA00022801"/>
    </source>
</evidence>
<keyword evidence="2" id="KW-0378">Hydrolase</keyword>
<sequence length="419" mass="47581">MKRPELLSPAGNLTKLKIALEYGADAVYGSVASFSLRTRSAREFNLQSFEEAIVYTHEKGKKFYVTINAFPFNSQIESLKRHIQTISNLKPDGFIVATPGVMSLAKQIAPEVDVHLSTQANVMNYLDAKIYHDMGASRIVVAREMNLKDVIKIKEYLPDLEIEIFVHGSMCFAYSGRCLVSSVQSGRMSNRGSCANDCRFKYELYAKNPESGTLFRLEEDEEGGTYVMNSKDLNLSAHIGDILKSGVIDSLKIEGRTKSEYYAACTARAYKMAIDDAMADKFDAKIYEAELNTLKNRGFTDGYLIHRPYERTDTQNHVSSLEEGTHQVHAISEDGEYFKCKFKIVENEPYEIVAPLDAKIKFCDNDIGRVYERDGKFWLEFRRLITKKGKEMSEIHSGNENEMCLPTKLPKFSFLRKEI</sequence>
<evidence type="ECO:0000256" key="1">
    <source>
        <dbReference type="ARBA" id="ARBA00022670"/>
    </source>
</evidence>
<comment type="caution">
    <text evidence="4">The sequence shown here is derived from an EMBL/GenBank/DDBJ whole genome shotgun (WGS) entry which is preliminary data.</text>
</comment>
<dbReference type="Pfam" id="PF01136">
    <property type="entry name" value="Peptidase_U32"/>
    <property type="match status" value="1"/>
</dbReference>
<evidence type="ECO:0000313" key="5">
    <source>
        <dbReference type="Proteomes" id="UP000682951"/>
    </source>
</evidence>
<dbReference type="InterPro" id="IPR051454">
    <property type="entry name" value="RNA/ubiquinone_mod_enzymes"/>
</dbReference>
<evidence type="ECO:0000313" key="4">
    <source>
        <dbReference type="EMBL" id="MBR8463800.1"/>
    </source>
</evidence>
<dbReference type="InterPro" id="IPR001539">
    <property type="entry name" value="Peptidase_U32"/>
</dbReference>
<name>A0ABS5HHS8_9BACT</name>
<dbReference type="PROSITE" id="PS01276">
    <property type="entry name" value="PEPTIDASE_U32"/>
    <property type="match status" value="1"/>
</dbReference>
<dbReference type="RefSeq" id="WP_212141857.1">
    <property type="nucleotide sequence ID" value="NZ_JAGSSW010000003.1"/>
</dbReference>
<gene>
    <name evidence="4" type="ORF">KDD93_04320</name>
</gene>
<dbReference type="Proteomes" id="UP000682951">
    <property type="component" value="Unassembled WGS sequence"/>
</dbReference>
<dbReference type="EMBL" id="JAGSSW010000003">
    <property type="protein sequence ID" value="MBR8463800.1"/>
    <property type="molecule type" value="Genomic_DNA"/>
</dbReference>
<comment type="similarity">
    <text evidence="3">Belongs to the peptidase U32 family.</text>
</comment>
<proteinExistence type="inferred from homology"/>
<keyword evidence="1" id="KW-0645">Protease</keyword>
<dbReference type="PANTHER" id="PTHR30217:SF6">
    <property type="entry name" value="TRNA HYDROXYLATION PROTEIN P"/>
    <property type="match status" value="1"/>
</dbReference>